<dbReference type="InterPro" id="IPR004836">
    <property type="entry name" value="Na_Ca_Ex"/>
</dbReference>
<evidence type="ECO:0000256" key="20">
    <source>
        <dbReference type="SAM" id="Phobius"/>
    </source>
</evidence>
<dbReference type="GO" id="GO:0042383">
    <property type="term" value="C:sarcolemma"/>
    <property type="evidence" value="ECO:0007669"/>
    <property type="project" value="TreeGrafter"/>
</dbReference>
<comment type="caution">
    <text evidence="22">The sequence shown here is derived from an EMBL/GenBank/DDBJ whole genome shotgun (WGS) entry which is preliminary data.</text>
</comment>
<feature type="transmembrane region" description="Helical" evidence="20">
    <location>
        <begin position="639"/>
        <end position="661"/>
    </location>
</feature>
<evidence type="ECO:0000256" key="14">
    <source>
        <dbReference type="ARBA" id="ARBA00023053"/>
    </source>
</evidence>
<keyword evidence="13 20" id="KW-1133">Transmembrane helix</keyword>
<reference evidence="22 23" key="1">
    <citation type="submission" date="2019-08" db="EMBL/GenBank/DDBJ databases">
        <title>Whole genome of Aphis craccivora.</title>
        <authorList>
            <person name="Voronova N.V."/>
            <person name="Shulinski R.S."/>
            <person name="Bandarenka Y.V."/>
            <person name="Zhorov D.G."/>
            <person name="Warner D."/>
        </authorList>
    </citation>
    <scope>NUCLEOTIDE SEQUENCE [LARGE SCALE GENOMIC DNA]</scope>
    <source>
        <strain evidence="22">180601</strain>
        <tissue evidence="22">Whole Body</tissue>
    </source>
</reference>
<protein>
    <submittedName>
        <fullName evidence="22">Sodium/calcium exchanger 1 isoform X1</fullName>
    </submittedName>
</protein>
<keyword evidence="16 20" id="KW-0472">Membrane</keyword>
<feature type="transmembrane region" description="Helical" evidence="20">
    <location>
        <begin position="731"/>
        <end position="758"/>
    </location>
</feature>
<organism evidence="22 23">
    <name type="scientific">Aphis craccivora</name>
    <name type="common">Cowpea aphid</name>
    <dbReference type="NCBI Taxonomy" id="307492"/>
    <lineage>
        <taxon>Eukaryota</taxon>
        <taxon>Metazoa</taxon>
        <taxon>Ecdysozoa</taxon>
        <taxon>Arthropoda</taxon>
        <taxon>Hexapoda</taxon>
        <taxon>Insecta</taxon>
        <taxon>Pterygota</taxon>
        <taxon>Neoptera</taxon>
        <taxon>Paraneoptera</taxon>
        <taxon>Hemiptera</taxon>
        <taxon>Sternorrhyncha</taxon>
        <taxon>Aphidomorpha</taxon>
        <taxon>Aphidoidea</taxon>
        <taxon>Aphididae</taxon>
        <taxon>Aphidini</taxon>
        <taxon>Aphis</taxon>
        <taxon>Aphis</taxon>
    </lineage>
</organism>
<dbReference type="Gene3D" id="2.60.40.2030">
    <property type="match status" value="2"/>
</dbReference>
<feature type="transmembrane region" description="Helical" evidence="20">
    <location>
        <begin position="207"/>
        <end position="226"/>
    </location>
</feature>
<evidence type="ECO:0000256" key="8">
    <source>
        <dbReference type="ARBA" id="ARBA00022723"/>
    </source>
</evidence>
<comment type="subcellular location">
    <subcellularLocation>
        <location evidence="1">Cell membrane</location>
        <topology evidence="1">Multi-pass membrane protein</topology>
    </subcellularLocation>
</comment>
<dbReference type="GO" id="GO:0005516">
    <property type="term" value="F:calmodulin binding"/>
    <property type="evidence" value="ECO:0007669"/>
    <property type="project" value="UniProtKB-KW"/>
</dbReference>
<dbReference type="AlphaFoldDB" id="A0A6G0Z8E0"/>
<dbReference type="InterPro" id="IPR044880">
    <property type="entry name" value="NCX_ion-bd_dom_sf"/>
</dbReference>
<proteinExistence type="inferred from homology"/>
<evidence type="ECO:0000256" key="12">
    <source>
        <dbReference type="ARBA" id="ARBA00022860"/>
    </source>
</evidence>
<dbReference type="PANTHER" id="PTHR11878">
    <property type="entry name" value="SODIUM/CALCIUM EXCHANGER"/>
    <property type="match status" value="1"/>
</dbReference>
<evidence type="ECO:0000256" key="2">
    <source>
        <dbReference type="ARBA" id="ARBA00007489"/>
    </source>
</evidence>
<dbReference type="Pfam" id="PF03160">
    <property type="entry name" value="Calx-beta"/>
    <property type="match status" value="1"/>
</dbReference>
<keyword evidence="10" id="KW-0677">Repeat</keyword>
<dbReference type="InterPro" id="IPR038081">
    <property type="entry name" value="CalX-like_sf"/>
</dbReference>
<dbReference type="PRINTS" id="PR01259">
    <property type="entry name" value="NACAEXCHNGR"/>
</dbReference>
<feature type="domain" description="Calx-beta" evidence="21">
    <location>
        <begin position="468"/>
        <end position="567"/>
    </location>
</feature>
<dbReference type="GO" id="GO:0030424">
    <property type="term" value="C:axon"/>
    <property type="evidence" value="ECO:0007669"/>
    <property type="project" value="TreeGrafter"/>
</dbReference>
<dbReference type="SMART" id="SM00237">
    <property type="entry name" value="Calx_beta"/>
    <property type="match status" value="2"/>
</dbReference>
<keyword evidence="6" id="KW-0109">Calcium transport</keyword>
<keyword evidence="23" id="KW-1185">Reference proteome</keyword>
<evidence type="ECO:0000256" key="6">
    <source>
        <dbReference type="ARBA" id="ARBA00022568"/>
    </source>
</evidence>
<evidence type="ECO:0000256" key="4">
    <source>
        <dbReference type="ARBA" id="ARBA00022449"/>
    </source>
</evidence>
<evidence type="ECO:0000313" key="22">
    <source>
        <dbReference type="EMBL" id="KAF0767075.1"/>
    </source>
</evidence>
<gene>
    <name evidence="22" type="ORF">FWK35_00003427</name>
</gene>
<evidence type="ECO:0000256" key="15">
    <source>
        <dbReference type="ARBA" id="ARBA00023065"/>
    </source>
</evidence>
<sequence length="832" mass="92707">MSIIIMGHGNTSTYPWGPEDICPGGLILPILDERLWPIKVRVVVYLFTLLYFLLGISIVADVFMTAIDKITSHTKKVYLAKELTANGSDVSLRPDQPEVIEVRIWNPTIANLTLMALGTSSPEILLSIIETVGHHFEARKLGPNIIVGSAAFNLLIITSLCTLTLGLNEKRRIHDLKVFLVIGAFSFFAYIWLLLIIEVISPNVIELWEAAATFMLFPILMFFAYATDKNWCGKDTEHNTHQLDLSSFEDQNGTKKQLILKNGKIDKDNLIKFVKNVKQYSGITDADAAKLAATKLINSTHHGAMWYRIGAVRRFTGGKQIEPILEDHLKQVYDVIQKNGEIGYDTLNHMSPTSSHNEETKYAVLEFHAPTIAVKENIGKFPVTIWRHGNLNTKAIVRVDSINGTAKEGEDFVKVKEVVEFKENEEEKEIFIELIDDNKWEPDEEFFLRMSVVHHKDLLVKLGSISIMEVTIIDNDEPGIISFGKRGLLVKESTGFAEVPIVRTHGSDSEVSVKWKTIDESAISGRDYVGGEGEIIFKDKEVAKVLKIEIINDMCPEKDECFEIKLFEATGGAKIGNVNRIAITISSDDDFDSVVDRLMLLTNINIHALELHRQTWAEQIKTAMTVNGGDLNNATTLTYVLHFFSFFWKVIFAFIPPAAVFSGWLRFVTSLTLIGVMATIIGDLATIFGCLIGLDDAVTAITIVALGMSLPDILGACMVTRAETHADEAMIHIAGSIAVKVLMGVGLPWFIAALYHYLNGNLFKVPSTRIGFNVLLYSVMAILAVTVLMVRRNVEFFGKAELGGPKKGRYITVAILISLWVIYLSLTCFQTF</sequence>
<keyword evidence="9" id="KW-0732">Signal</keyword>
<dbReference type="PANTHER" id="PTHR11878:SF76">
    <property type="entry name" value="CALX-BETA DOMAIN-CONTAINING PROTEIN"/>
    <property type="match status" value="1"/>
</dbReference>
<evidence type="ECO:0000256" key="9">
    <source>
        <dbReference type="ARBA" id="ARBA00022729"/>
    </source>
</evidence>
<evidence type="ECO:0000256" key="13">
    <source>
        <dbReference type="ARBA" id="ARBA00022989"/>
    </source>
</evidence>
<dbReference type="GO" id="GO:0007154">
    <property type="term" value="P:cell communication"/>
    <property type="evidence" value="ECO:0007669"/>
    <property type="project" value="InterPro"/>
</dbReference>
<feature type="domain" description="Calx-beta" evidence="21">
    <location>
        <begin position="353"/>
        <end position="451"/>
    </location>
</feature>
<keyword evidence="7 20" id="KW-0812">Transmembrane</keyword>
<keyword evidence="8" id="KW-0479">Metal-binding</keyword>
<evidence type="ECO:0000259" key="21">
    <source>
        <dbReference type="SMART" id="SM00237"/>
    </source>
</evidence>
<keyword evidence="14" id="KW-0915">Sodium</keyword>
<feature type="transmembrane region" description="Helical" evidence="20">
    <location>
        <begin position="145"/>
        <end position="166"/>
    </location>
</feature>
<keyword evidence="18" id="KW-0739">Sodium transport</keyword>
<dbReference type="SUPFAM" id="SSF141072">
    <property type="entry name" value="CalX-like"/>
    <property type="match status" value="2"/>
</dbReference>
<keyword evidence="15" id="KW-0406">Ion transport</keyword>
<dbReference type="InterPro" id="IPR003644">
    <property type="entry name" value="Calx_beta"/>
</dbReference>
<dbReference type="Pfam" id="PF01699">
    <property type="entry name" value="Na_Ca_ex"/>
    <property type="match status" value="2"/>
</dbReference>
<feature type="transmembrane region" description="Helical" evidence="20">
    <location>
        <begin position="700"/>
        <end position="719"/>
    </location>
</feature>
<dbReference type="EMBL" id="VUJU01001043">
    <property type="protein sequence ID" value="KAF0767075.1"/>
    <property type="molecule type" value="Genomic_DNA"/>
</dbReference>
<comment type="catalytic activity">
    <reaction evidence="19">
        <text>Ca(2+)(in) + 3 Na(+)(out) = Ca(2+)(out) + 3 Na(+)(in)</text>
        <dbReference type="Rhea" id="RHEA:69955"/>
        <dbReference type="ChEBI" id="CHEBI:29101"/>
        <dbReference type="ChEBI" id="CHEBI:29108"/>
    </reaction>
</comment>
<evidence type="ECO:0000256" key="19">
    <source>
        <dbReference type="ARBA" id="ARBA00033667"/>
    </source>
</evidence>
<keyword evidence="3" id="KW-0813">Transport</keyword>
<feature type="transmembrane region" description="Helical" evidence="20">
    <location>
        <begin position="42"/>
        <end position="67"/>
    </location>
</feature>
<name>A0A6G0Z8E0_APHCR</name>
<keyword evidence="12" id="KW-0112">Calmodulin-binding</keyword>
<keyword evidence="4" id="KW-0050">Antiport</keyword>
<evidence type="ECO:0000256" key="18">
    <source>
        <dbReference type="ARBA" id="ARBA00023201"/>
    </source>
</evidence>
<evidence type="ECO:0000256" key="1">
    <source>
        <dbReference type="ARBA" id="ARBA00004651"/>
    </source>
</evidence>
<evidence type="ECO:0000256" key="3">
    <source>
        <dbReference type="ARBA" id="ARBA00022448"/>
    </source>
</evidence>
<feature type="transmembrane region" description="Helical" evidence="20">
    <location>
        <begin position="673"/>
        <end position="694"/>
    </location>
</feature>
<evidence type="ECO:0000256" key="10">
    <source>
        <dbReference type="ARBA" id="ARBA00022737"/>
    </source>
</evidence>
<comment type="similarity">
    <text evidence="2">Belongs to the Ca(2+):cation antiporter (CaCA) (TC 2.A.19) family. SLC8 subfamily.</text>
</comment>
<evidence type="ECO:0000256" key="5">
    <source>
        <dbReference type="ARBA" id="ARBA00022475"/>
    </source>
</evidence>
<dbReference type="GO" id="GO:0005432">
    <property type="term" value="F:calcium:sodium antiporter activity"/>
    <property type="evidence" value="ECO:0007669"/>
    <property type="project" value="InterPro"/>
</dbReference>
<evidence type="ECO:0000256" key="17">
    <source>
        <dbReference type="ARBA" id="ARBA00023180"/>
    </source>
</evidence>
<feature type="transmembrane region" description="Helical" evidence="20">
    <location>
        <begin position="770"/>
        <end position="790"/>
    </location>
</feature>
<evidence type="ECO:0000256" key="7">
    <source>
        <dbReference type="ARBA" id="ARBA00022692"/>
    </source>
</evidence>
<dbReference type="Gene3D" id="1.20.1420.30">
    <property type="entry name" value="NCX, central ion-binding region"/>
    <property type="match status" value="2"/>
</dbReference>
<dbReference type="GO" id="GO:0098794">
    <property type="term" value="C:postsynapse"/>
    <property type="evidence" value="ECO:0007669"/>
    <property type="project" value="TreeGrafter"/>
</dbReference>
<dbReference type="InterPro" id="IPR004837">
    <property type="entry name" value="NaCa_Exmemb"/>
</dbReference>
<dbReference type="GO" id="GO:0046872">
    <property type="term" value="F:metal ion binding"/>
    <property type="evidence" value="ECO:0007669"/>
    <property type="project" value="UniProtKB-KW"/>
</dbReference>
<evidence type="ECO:0000256" key="11">
    <source>
        <dbReference type="ARBA" id="ARBA00022837"/>
    </source>
</evidence>
<dbReference type="InterPro" id="IPR051171">
    <property type="entry name" value="CaCA"/>
</dbReference>
<feature type="transmembrane region" description="Helical" evidence="20">
    <location>
        <begin position="810"/>
        <end position="826"/>
    </location>
</feature>
<accession>A0A6G0Z8E0</accession>
<evidence type="ECO:0000313" key="23">
    <source>
        <dbReference type="Proteomes" id="UP000478052"/>
    </source>
</evidence>
<dbReference type="Proteomes" id="UP000478052">
    <property type="component" value="Unassembled WGS sequence"/>
</dbReference>
<evidence type="ECO:0000256" key="16">
    <source>
        <dbReference type="ARBA" id="ARBA00023136"/>
    </source>
</evidence>
<keyword evidence="5" id="KW-1003">Cell membrane</keyword>
<dbReference type="OrthoDB" id="418484at2759"/>
<feature type="transmembrane region" description="Helical" evidence="20">
    <location>
        <begin position="178"/>
        <end position="200"/>
    </location>
</feature>
<keyword evidence="11" id="KW-0106">Calcium</keyword>
<dbReference type="GO" id="GO:0098703">
    <property type="term" value="P:calcium ion import across plasma membrane"/>
    <property type="evidence" value="ECO:0007669"/>
    <property type="project" value="TreeGrafter"/>
</dbReference>
<keyword evidence="17" id="KW-0325">Glycoprotein</keyword>